<gene>
    <name evidence="2" type="ORF">HHUB_1887</name>
</gene>
<organism evidence="2 3">
    <name type="scientific">Halobacterium hubeiense</name>
    <dbReference type="NCBI Taxonomy" id="1407499"/>
    <lineage>
        <taxon>Archaea</taxon>
        <taxon>Methanobacteriati</taxon>
        <taxon>Methanobacteriota</taxon>
        <taxon>Stenosarchaea group</taxon>
        <taxon>Halobacteria</taxon>
        <taxon>Halobacteriales</taxon>
        <taxon>Halobacteriaceae</taxon>
        <taxon>Halobacterium</taxon>
    </lineage>
</organism>
<dbReference type="Gene3D" id="1.10.3480.10">
    <property type="entry name" value="TorD-like"/>
    <property type="match status" value="1"/>
</dbReference>
<accession>A0A0U5H2V8</accession>
<dbReference type="Proteomes" id="UP000066737">
    <property type="component" value="Chromosome I"/>
</dbReference>
<dbReference type="AlphaFoldDB" id="A0A0U5H2V8"/>
<keyword evidence="1" id="KW-0143">Chaperone</keyword>
<dbReference type="PANTHER" id="PTHR34227:SF1">
    <property type="entry name" value="DIMETHYL SULFOXIDE REDUCTASE CHAPERONE-RELATED"/>
    <property type="match status" value="1"/>
</dbReference>
<dbReference type="GeneID" id="26658562"/>
<dbReference type="SUPFAM" id="SSF89155">
    <property type="entry name" value="TorD-like"/>
    <property type="match status" value="1"/>
</dbReference>
<sequence>MSLDQQALYDARLELVDYLVDALYDTPEEAFVEQLLDGGLDTPADSINDDLDAGFEYLHEFVEANEGRDPAEVTDELAKEFTRVFVGPRPPVQPHETYYREDTDFLSSGLAEVDASYGAAGWKVPEDVSEEADYVGVELLFVRNLLRRQQAGEEEAVGFERVFLDEHFSTWLDAYLDDVVENTDEPFYLAAVHVLRGFVEFERDLVA</sequence>
<dbReference type="EMBL" id="LN831302">
    <property type="protein sequence ID" value="CQH52794.1"/>
    <property type="molecule type" value="Genomic_DNA"/>
</dbReference>
<reference evidence="3" key="1">
    <citation type="journal article" date="2016" name="Environ. Microbiol.">
        <title>The complete genome of a viable archaeum isolated from 123-million-year-old rock salt.</title>
        <authorList>
            <person name="Jaakkola S.T."/>
            <person name="Pfeiffer F."/>
            <person name="Ravantti J.J."/>
            <person name="Guo Q."/>
            <person name="Liu Y."/>
            <person name="Chen X."/>
            <person name="Ma H."/>
            <person name="Yang C."/>
            <person name="Oksanen H.M."/>
            <person name="Bamford D.H."/>
        </authorList>
    </citation>
    <scope>NUCLEOTIDE SEQUENCE</scope>
    <source>
        <strain evidence="3">JI20-1</strain>
    </source>
</reference>
<name>A0A0U5H2V8_9EURY</name>
<dbReference type="InterPro" id="IPR050289">
    <property type="entry name" value="TorD/DmsD_chaperones"/>
</dbReference>
<evidence type="ECO:0000256" key="1">
    <source>
        <dbReference type="ARBA" id="ARBA00023186"/>
    </source>
</evidence>
<dbReference type="STRING" id="1407499.HHUB_1887"/>
<dbReference type="Pfam" id="PF02613">
    <property type="entry name" value="Nitrate_red_del"/>
    <property type="match status" value="1"/>
</dbReference>
<dbReference type="InterPro" id="IPR020945">
    <property type="entry name" value="DMSO/NO3_reduct_chaperone"/>
</dbReference>
<dbReference type="RefSeq" id="WP_059056353.1">
    <property type="nucleotide sequence ID" value="NZ_CEML01000002.1"/>
</dbReference>
<proteinExistence type="predicted"/>
<evidence type="ECO:0000313" key="2">
    <source>
        <dbReference type="EMBL" id="CQH52794.1"/>
    </source>
</evidence>
<dbReference type="InterPro" id="IPR036411">
    <property type="entry name" value="TorD-like_sf"/>
</dbReference>
<dbReference type="PANTHER" id="PTHR34227">
    <property type="entry name" value="CHAPERONE PROTEIN YCDY"/>
    <property type="match status" value="1"/>
</dbReference>
<evidence type="ECO:0000313" key="3">
    <source>
        <dbReference type="Proteomes" id="UP000066737"/>
    </source>
</evidence>
<keyword evidence="3" id="KW-1185">Reference proteome</keyword>
<protein>
    <submittedName>
        <fullName evidence="2">TorD family protein</fullName>
    </submittedName>
</protein>
<dbReference type="KEGG" id="hhb:Hhub_1887"/>